<evidence type="ECO:0000256" key="1">
    <source>
        <dbReference type="ARBA" id="ARBA00001974"/>
    </source>
</evidence>
<dbReference type="PANTHER" id="PTHR43557:SF2">
    <property type="entry name" value="RIESKE DOMAIN-CONTAINING PROTEIN-RELATED"/>
    <property type="match status" value="1"/>
</dbReference>
<evidence type="ECO:0000259" key="6">
    <source>
        <dbReference type="Pfam" id="PF07992"/>
    </source>
</evidence>
<dbReference type="GO" id="GO:0008860">
    <property type="term" value="F:ferredoxin-NAD+ reductase activity"/>
    <property type="evidence" value="ECO:0007669"/>
    <property type="project" value="UniProtKB-EC"/>
</dbReference>
<evidence type="ECO:0000256" key="4">
    <source>
        <dbReference type="ARBA" id="ARBA00023002"/>
    </source>
</evidence>
<dbReference type="PANTHER" id="PTHR43557">
    <property type="entry name" value="APOPTOSIS-INDUCING FACTOR 1"/>
    <property type="match status" value="1"/>
</dbReference>
<protein>
    <submittedName>
        <fullName evidence="8">3-phenylpropionate/trans-cinnamate dioxygenase ferredoxin reductase subunit</fullName>
        <ecNumber evidence="8">1.18.1.3</ecNumber>
    </submittedName>
</protein>
<dbReference type="GO" id="GO:0005737">
    <property type="term" value="C:cytoplasm"/>
    <property type="evidence" value="ECO:0007669"/>
    <property type="project" value="TreeGrafter"/>
</dbReference>
<evidence type="ECO:0000256" key="5">
    <source>
        <dbReference type="SAM" id="MobiDB-lite"/>
    </source>
</evidence>
<accession>A0A852X565</accession>
<dbReference type="Gene3D" id="3.50.50.60">
    <property type="entry name" value="FAD/NAD(P)-binding domain"/>
    <property type="match status" value="2"/>
</dbReference>
<dbReference type="PRINTS" id="PR00411">
    <property type="entry name" value="PNDRDTASEI"/>
</dbReference>
<organism evidence="8 9">
    <name type="scientific">Janibacter alkaliphilus</name>
    <dbReference type="NCBI Taxonomy" id="1069963"/>
    <lineage>
        <taxon>Bacteria</taxon>
        <taxon>Bacillati</taxon>
        <taxon>Actinomycetota</taxon>
        <taxon>Actinomycetes</taxon>
        <taxon>Micrococcales</taxon>
        <taxon>Intrasporangiaceae</taxon>
        <taxon>Janibacter</taxon>
    </lineage>
</organism>
<comment type="cofactor">
    <cofactor evidence="1">
        <name>FAD</name>
        <dbReference type="ChEBI" id="CHEBI:57692"/>
    </cofactor>
</comment>
<evidence type="ECO:0000313" key="9">
    <source>
        <dbReference type="Proteomes" id="UP000592181"/>
    </source>
</evidence>
<dbReference type="Proteomes" id="UP000592181">
    <property type="component" value="Unassembled WGS sequence"/>
</dbReference>
<dbReference type="GO" id="GO:0051213">
    <property type="term" value="F:dioxygenase activity"/>
    <property type="evidence" value="ECO:0007669"/>
    <property type="project" value="UniProtKB-KW"/>
</dbReference>
<dbReference type="InterPro" id="IPR023753">
    <property type="entry name" value="FAD/NAD-binding_dom"/>
</dbReference>
<evidence type="ECO:0000259" key="7">
    <source>
        <dbReference type="Pfam" id="PF14759"/>
    </source>
</evidence>
<dbReference type="InterPro" id="IPR050446">
    <property type="entry name" value="FAD-oxidoreductase/Apoptosis"/>
</dbReference>
<dbReference type="Gene3D" id="3.30.390.30">
    <property type="match status" value="1"/>
</dbReference>
<comment type="caution">
    <text evidence="8">The sequence shown here is derived from an EMBL/GenBank/DDBJ whole genome shotgun (WGS) entry which is preliminary data.</text>
</comment>
<name>A0A852X565_9MICO</name>
<dbReference type="GO" id="GO:0016651">
    <property type="term" value="F:oxidoreductase activity, acting on NAD(P)H"/>
    <property type="evidence" value="ECO:0007669"/>
    <property type="project" value="TreeGrafter"/>
</dbReference>
<dbReference type="RefSeq" id="WP_218875198.1">
    <property type="nucleotide sequence ID" value="NZ_JACBZX010000001.1"/>
</dbReference>
<keyword evidence="2" id="KW-0285">Flavoprotein</keyword>
<feature type="region of interest" description="Disordered" evidence="5">
    <location>
        <begin position="328"/>
        <end position="349"/>
    </location>
</feature>
<dbReference type="Pfam" id="PF07992">
    <property type="entry name" value="Pyr_redox_2"/>
    <property type="match status" value="1"/>
</dbReference>
<keyword evidence="3" id="KW-0274">FAD</keyword>
<dbReference type="PRINTS" id="PR00368">
    <property type="entry name" value="FADPNR"/>
</dbReference>
<reference evidence="8 9" key="1">
    <citation type="submission" date="2020-07" db="EMBL/GenBank/DDBJ databases">
        <title>Sequencing the genomes of 1000 actinobacteria strains.</title>
        <authorList>
            <person name="Klenk H.-P."/>
        </authorList>
    </citation>
    <scope>NUCLEOTIDE SEQUENCE [LARGE SCALE GENOMIC DNA]</scope>
    <source>
        <strain evidence="8 9">DSM 24723</strain>
    </source>
</reference>
<dbReference type="Pfam" id="PF14759">
    <property type="entry name" value="Reductase_C"/>
    <property type="match status" value="1"/>
</dbReference>
<keyword evidence="9" id="KW-1185">Reference proteome</keyword>
<evidence type="ECO:0000256" key="2">
    <source>
        <dbReference type="ARBA" id="ARBA00022630"/>
    </source>
</evidence>
<dbReference type="SUPFAM" id="SSF55424">
    <property type="entry name" value="FAD/NAD-linked reductases, dimerisation (C-terminal) domain"/>
    <property type="match status" value="1"/>
</dbReference>
<dbReference type="AlphaFoldDB" id="A0A852X565"/>
<dbReference type="InterPro" id="IPR036188">
    <property type="entry name" value="FAD/NAD-bd_sf"/>
</dbReference>
<gene>
    <name evidence="8" type="ORF">BJY28_000979</name>
</gene>
<feature type="domain" description="FAD/NAD(P)-binding" evidence="6">
    <location>
        <begin position="12"/>
        <end position="309"/>
    </location>
</feature>
<proteinExistence type="predicted"/>
<keyword evidence="8" id="KW-0223">Dioxygenase</keyword>
<dbReference type="InterPro" id="IPR028202">
    <property type="entry name" value="Reductase_C"/>
</dbReference>
<dbReference type="EMBL" id="JACBZX010000001">
    <property type="protein sequence ID" value="NYG36510.1"/>
    <property type="molecule type" value="Genomic_DNA"/>
</dbReference>
<sequence length="447" mass="45714">MSSTTELHRGPRVVVVGGGECGARVAHELATGGWPGSIVLLGEEDRPTYERPPLSKAMLVDPDPQPVEPYRDGRLDLPGLTVRPGVQVTAVDTAAGTVTLADGETVGYDRLVLATGARPRRLADLPTEVPVLRTLDDATALREALEAARGTGGRLLVIGAGLIGLEVAASARTLGVEVTVVEAAERALSRAVPEPVAETVLARHRAEGVDLRLATTVSSLERSGGRWRAALSAGTEVAADVVVQAVGALPETTLAEQAGLEVDDGIVVDAQLRTSAPGVWAAGDCCRATVPVAGRAVRLESWRMAHDQAVAVAASLLAGLLAAGASTGTDASAGTGGSPGADGTAGGGAEPAGLQAVPWFWSDQYDLTLQVSGLADLAERWVTRPRPDGTEVLLGLASDGRLVCAAGVGRAQVAKDVRMAERLIAAGAHPDPDALADPALPLRSLLT</sequence>
<evidence type="ECO:0000313" key="8">
    <source>
        <dbReference type="EMBL" id="NYG36510.1"/>
    </source>
</evidence>
<evidence type="ECO:0000256" key="3">
    <source>
        <dbReference type="ARBA" id="ARBA00022827"/>
    </source>
</evidence>
<dbReference type="EC" id="1.18.1.3" evidence="8"/>
<feature type="domain" description="Reductase C-terminal" evidence="7">
    <location>
        <begin position="359"/>
        <end position="446"/>
    </location>
</feature>
<keyword evidence="4 8" id="KW-0560">Oxidoreductase</keyword>
<feature type="compositionally biased region" description="Gly residues" evidence="5">
    <location>
        <begin position="334"/>
        <end position="349"/>
    </location>
</feature>
<dbReference type="SUPFAM" id="SSF51905">
    <property type="entry name" value="FAD/NAD(P)-binding domain"/>
    <property type="match status" value="1"/>
</dbReference>
<dbReference type="InterPro" id="IPR016156">
    <property type="entry name" value="FAD/NAD-linked_Rdtase_dimer_sf"/>
</dbReference>